<reference evidence="1" key="1">
    <citation type="submission" date="2021-06" db="EMBL/GenBank/DDBJ databases">
        <authorList>
            <person name="Kallberg Y."/>
            <person name="Tangrot J."/>
            <person name="Rosling A."/>
        </authorList>
    </citation>
    <scope>NUCLEOTIDE SEQUENCE</scope>
    <source>
        <strain evidence="1">CL356</strain>
    </source>
</reference>
<gene>
    <name evidence="1" type="ORF">ACOLOM_LOCUS7071</name>
</gene>
<organism evidence="1 2">
    <name type="scientific">Acaulospora colombiana</name>
    <dbReference type="NCBI Taxonomy" id="27376"/>
    <lineage>
        <taxon>Eukaryota</taxon>
        <taxon>Fungi</taxon>
        <taxon>Fungi incertae sedis</taxon>
        <taxon>Mucoromycota</taxon>
        <taxon>Glomeromycotina</taxon>
        <taxon>Glomeromycetes</taxon>
        <taxon>Diversisporales</taxon>
        <taxon>Acaulosporaceae</taxon>
        <taxon>Acaulospora</taxon>
    </lineage>
</organism>
<keyword evidence="2" id="KW-1185">Reference proteome</keyword>
<comment type="caution">
    <text evidence="1">The sequence shown here is derived from an EMBL/GenBank/DDBJ whole genome shotgun (WGS) entry which is preliminary data.</text>
</comment>
<feature type="non-terminal residue" evidence="1">
    <location>
        <position position="1"/>
    </location>
</feature>
<name>A0ACA9MWD4_9GLOM</name>
<protein>
    <submittedName>
        <fullName evidence="1">9229_t:CDS:1</fullName>
    </submittedName>
</protein>
<evidence type="ECO:0000313" key="1">
    <source>
        <dbReference type="EMBL" id="CAG8612769.1"/>
    </source>
</evidence>
<dbReference type="Proteomes" id="UP000789525">
    <property type="component" value="Unassembled WGS sequence"/>
</dbReference>
<evidence type="ECO:0000313" key="2">
    <source>
        <dbReference type="Proteomes" id="UP000789525"/>
    </source>
</evidence>
<sequence length="98" mass="10943">GYMKSVKAKLAENGASEEEVAAFEKGASGYAKKIVANFKDYEFYTGEGMNPEGMVALLNYREDGITPYFTRSSSKVVVFLALEEWGSSLEWQHVLVYL</sequence>
<accession>A0ACA9MWD4</accession>
<proteinExistence type="predicted"/>
<dbReference type="EMBL" id="CAJVPT010015576">
    <property type="protein sequence ID" value="CAG8612769.1"/>
    <property type="molecule type" value="Genomic_DNA"/>
</dbReference>